<evidence type="ECO:0000313" key="2">
    <source>
        <dbReference type="Proteomes" id="UP000022910"/>
    </source>
</evidence>
<dbReference type="Gene3D" id="3.80.10.10">
    <property type="entry name" value="Ribonuclease Inhibitor"/>
    <property type="match status" value="1"/>
</dbReference>
<dbReference type="OrthoDB" id="2310233at2759"/>
<name>A0A015L654_RHIIW</name>
<keyword evidence="2" id="KW-1185">Reference proteome</keyword>
<gene>
    <name evidence="1" type="ORF">RirG_108910</name>
</gene>
<comment type="caution">
    <text evidence="1">The sequence shown here is derived from an EMBL/GenBank/DDBJ whole genome shotgun (WGS) entry which is preliminary data.</text>
</comment>
<evidence type="ECO:0000313" key="1">
    <source>
        <dbReference type="EMBL" id="EXX68021.1"/>
    </source>
</evidence>
<dbReference type="SUPFAM" id="SSF52047">
    <property type="entry name" value="RNI-like"/>
    <property type="match status" value="1"/>
</dbReference>
<dbReference type="EMBL" id="JEMT01017449">
    <property type="protein sequence ID" value="EXX68021.1"/>
    <property type="molecule type" value="Genomic_DNA"/>
</dbReference>
<dbReference type="AlphaFoldDB" id="A0A015L654"/>
<sequence length="496" mass="58756">MAKLNKDILFLIFEELEVDSKSLFSCLMVNRIWCETVIPILWRNPWCYDINYSNKNYLFIIIASYLSDDIKEFLTRQGIQLQPVLFQPLLFDYLSFCRSINVNTLNTITSIGSSLAYNQFLLQQEFYCLFMKKFQELKYLDMKLIEHQIFYIPEAKNRLESLCELKCDTSIDPSYFYGLARICQYIQRLIIVNVLVSKSNSGITKLIEVQKNLKYFEWTDDFDVDNLTDDPYEETFLELEKKAGFLNHLKLSFLYIESFNYIIMRRLLLKLHNIKTLKINELSFINASTFKTLVYNDLEILNIDYISIGETSIIIENSGGHLKEVSLKPHEFIYYQEYFSNESLIFIRKIYENCPSIEYLSLAFFPSRNHFIEFEKLLQVCQNLKSLLLITSNCYIYETEEEVLENRKEILKILIRSAPTNLREIRFFNDFNVSLEALEEFLEKWSDRPALSILTSNPIYEGEDYKNLINKYKNNGVIKSFKCESGVYVEDMNFKI</sequence>
<organism evidence="1 2">
    <name type="scientific">Rhizophagus irregularis (strain DAOM 197198w)</name>
    <name type="common">Glomus intraradices</name>
    <dbReference type="NCBI Taxonomy" id="1432141"/>
    <lineage>
        <taxon>Eukaryota</taxon>
        <taxon>Fungi</taxon>
        <taxon>Fungi incertae sedis</taxon>
        <taxon>Mucoromycota</taxon>
        <taxon>Glomeromycotina</taxon>
        <taxon>Glomeromycetes</taxon>
        <taxon>Glomerales</taxon>
        <taxon>Glomeraceae</taxon>
        <taxon>Rhizophagus</taxon>
    </lineage>
</organism>
<dbReference type="Proteomes" id="UP000022910">
    <property type="component" value="Unassembled WGS sequence"/>
</dbReference>
<reference evidence="1 2" key="1">
    <citation type="submission" date="2014-02" db="EMBL/GenBank/DDBJ databases">
        <title>Single nucleus genome sequencing reveals high similarity among nuclei of an endomycorrhizal fungus.</title>
        <authorList>
            <person name="Lin K."/>
            <person name="Geurts R."/>
            <person name="Zhang Z."/>
            <person name="Limpens E."/>
            <person name="Saunders D.G."/>
            <person name="Mu D."/>
            <person name="Pang E."/>
            <person name="Cao H."/>
            <person name="Cha H."/>
            <person name="Lin T."/>
            <person name="Zhou Q."/>
            <person name="Shang Y."/>
            <person name="Li Y."/>
            <person name="Ivanov S."/>
            <person name="Sharma T."/>
            <person name="Velzen R.V."/>
            <person name="Ruijter N.D."/>
            <person name="Aanen D.K."/>
            <person name="Win J."/>
            <person name="Kamoun S."/>
            <person name="Bisseling T."/>
            <person name="Huang S."/>
        </authorList>
    </citation>
    <scope>NUCLEOTIDE SEQUENCE [LARGE SCALE GENOMIC DNA]</scope>
    <source>
        <strain evidence="2">DAOM197198w</strain>
    </source>
</reference>
<proteinExistence type="predicted"/>
<evidence type="ECO:0008006" key="3">
    <source>
        <dbReference type="Google" id="ProtNLM"/>
    </source>
</evidence>
<dbReference type="InterPro" id="IPR032675">
    <property type="entry name" value="LRR_dom_sf"/>
</dbReference>
<protein>
    <recommendedName>
        <fullName evidence="3">F-box domain-containing protein</fullName>
    </recommendedName>
</protein>
<accession>A0A015L654</accession>
<dbReference type="HOGENOM" id="CLU_028913_8_1_1"/>